<dbReference type="InterPro" id="IPR034154">
    <property type="entry name" value="TOPRIM_DnaG/twinkle"/>
</dbReference>
<dbReference type="RefSeq" id="WP_057250442.1">
    <property type="nucleotide sequence ID" value="NZ_CAXSLB010000008.1"/>
</dbReference>
<dbReference type="PANTHER" id="PTHR30313:SF2">
    <property type="entry name" value="DNA PRIMASE"/>
    <property type="match status" value="1"/>
</dbReference>
<feature type="domain" description="Zinc finger CHC2-type" evidence="4">
    <location>
        <begin position="33"/>
        <end position="84"/>
    </location>
</feature>
<dbReference type="GO" id="GO:0008270">
    <property type="term" value="F:zinc ion binding"/>
    <property type="evidence" value="ECO:0007669"/>
    <property type="project" value="UniProtKB-KW"/>
</dbReference>
<keyword evidence="1" id="KW-0479">Metal-binding</keyword>
<protein>
    <submittedName>
        <fullName evidence="5">DNA primase</fullName>
    </submittedName>
</protein>
<gene>
    <name evidence="5" type="ORF">ERS852457_02835</name>
</gene>
<dbReference type="Pfam" id="PF13155">
    <property type="entry name" value="Toprim_2"/>
    <property type="match status" value="1"/>
</dbReference>
<reference evidence="5 6" key="1">
    <citation type="submission" date="2015-09" db="EMBL/GenBank/DDBJ databases">
        <authorList>
            <consortium name="Pathogen Informatics"/>
        </authorList>
    </citation>
    <scope>NUCLEOTIDE SEQUENCE [LARGE SCALE GENOMIC DNA]</scope>
    <source>
        <strain evidence="5 6">2789STDY5834842</strain>
    </source>
</reference>
<dbReference type="InterPro" id="IPR050219">
    <property type="entry name" value="DnaG_primase"/>
</dbReference>
<dbReference type="Gene3D" id="3.40.1360.10">
    <property type="match status" value="1"/>
</dbReference>
<dbReference type="AlphaFoldDB" id="A0A174I2E0"/>
<evidence type="ECO:0000256" key="1">
    <source>
        <dbReference type="ARBA" id="ARBA00022723"/>
    </source>
</evidence>
<dbReference type="GO" id="GO:0003677">
    <property type="term" value="F:DNA binding"/>
    <property type="evidence" value="ECO:0007669"/>
    <property type="project" value="InterPro"/>
</dbReference>
<dbReference type="Proteomes" id="UP000095333">
    <property type="component" value="Unassembled WGS sequence"/>
</dbReference>
<keyword evidence="3" id="KW-0862">Zinc</keyword>
<evidence type="ECO:0000313" key="5">
    <source>
        <dbReference type="EMBL" id="CUO81442.1"/>
    </source>
</evidence>
<dbReference type="EMBL" id="CYZI01000019">
    <property type="protein sequence ID" value="CUO81442.1"/>
    <property type="molecule type" value="Genomic_DNA"/>
</dbReference>
<dbReference type="SUPFAM" id="SSF56731">
    <property type="entry name" value="DNA primase core"/>
    <property type="match status" value="1"/>
</dbReference>
<dbReference type="CDD" id="cd01029">
    <property type="entry name" value="TOPRIM_primases"/>
    <property type="match status" value="1"/>
</dbReference>
<organism evidence="5 6">
    <name type="scientific">Phocaeicola vulgatus</name>
    <name type="common">Bacteroides vulgatus</name>
    <dbReference type="NCBI Taxonomy" id="821"/>
    <lineage>
        <taxon>Bacteria</taxon>
        <taxon>Pseudomonadati</taxon>
        <taxon>Bacteroidota</taxon>
        <taxon>Bacteroidia</taxon>
        <taxon>Bacteroidales</taxon>
        <taxon>Bacteroidaceae</taxon>
        <taxon>Phocaeicola</taxon>
    </lineage>
</organism>
<dbReference type="InterPro" id="IPR002694">
    <property type="entry name" value="Znf_CHC2"/>
</dbReference>
<accession>A0A174I2E0</accession>
<evidence type="ECO:0000259" key="4">
    <source>
        <dbReference type="Pfam" id="PF01807"/>
    </source>
</evidence>
<evidence type="ECO:0000256" key="2">
    <source>
        <dbReference type="ARBA" id="ARBA00022771"/>
    </source>
</evidence>
<dbReference type="Gene3D" id="3.90.580.10">
    <property type="entry name" value="Zinc finger, CHC2-type domain"/>
    <property type="match status" value="1"/>
</dbReference>
<evidence type="ECO:0000256" key="3">
    <source>
        <dbReference type="ARBA" id="ARBA00022833"/>
    </source>
</evidence>
<dbReference type="GO" id="GO:0003899">
    <property type="term" value="F:DNA-directed RNA polymerase activity"/>
    <property type="evidence" value="ECO:0007669"/>
    <property type="project" value="InterPro"/>
</dbReference>
<dbReference type="Pfam" id="PF01807">
    <property type="entry name" value="Zn_ribbon_DnaG"/>
    <property type="match status" value="1"/>
</dbReference>
<dbReference type="InterPro" id="IPR036977">
    <property type="entry name" value="DNA_primase_Znf_CHC2"/>
</dbReference>
<sequence length="302" mass="33888">MKSQEANAIPLREILEKYGHEPVRSYHGYLMYSSPFRNEETPSFMVNLHTNKWKDFGEDSSGGVADLVMRLERCDFHSAMRRIEKSDLSAPSDPLPVPTSAGDAGTSPRLTVDNINPLTNRMLLEYMGRRGIDADIAKAYCKEAYYHFSGRKDRRCFAVAFPNDKGGMELRNPIFKGCAGVKAVTCLDNGGDRCAVFEGFMDFLSYLQYAREHPGLPPMNFCILNSTAMAGRSGEFLSRHRLVHAFLDNDKAGMDALDKLEGNLGKDTVLVNESVRLYPRHNDFNEFLQACKKKAMTAGNEM</sequence>
<keyword evidence="2" id="KW-0863">Zinc-finger</keyword>
<name>A0A174I2E0_PHOVU</name>
<dbReference type="SUPFAM" id="SSF57783">
    <property type="entry name" value="Zinc beta-ribbon"/>
    <property type="match status" value="1"/>
</dbReference>
<dbReference type="GO" id="GO:0006269">
    <property type="term" value="P:DNA replication, synthesis of primer"/>
    <property type="evidence" value="ECO:0007669"/>
    <property type="project" value="TreeGrafter"/>
</dbReference>
<proteinExistence type="predicted"/>
<evidence type="ECO:0000313" key="6">
    <source>
        <dbReference type="Proteomes" id="UP000095333"/>
    </source>
</evidence>
<dbReference type="PANTHER" id="PTHR30313">
    <property type="entry name" value="DNA PRIMASE"/>
    <property type="match status" value="1"/>
</dbReference>
<dbReference type="GO" id="GO:0005737">
    <property type="term" value="C:cytoplasm"/>
    <property type="evidence" value="ECO:0007669"/>
    <property type="project" value="TreeGrafter"/>
</dbReference>